<evidence type="ECO:0000313" key="5">
    <source>
        <dbReference type="Proteomes" id="UP001156666"/>
    </source>
</evidence>
<dbReference type="InterPro" id="IPR000644">
    <property type="entry name" value="CBS_dom"/>
</dbReference>
<evidence type="ECO:0000256" key="2">
    <source>
        <dbReference type="PROSITE-ProRule" id="PRU00703"/>
    </source>
</evidence>
<proteinExistence type="predicted"/>
<reference evidence="4" key="2">
    <citation type="submission" date="2023-01" db="EMBL/GenBank/DDBJ databases">
        <title>Draft genome sequence of Portibacter lacus strain NBRC 108769.</title>
        <authorList>
            <person name="Sun Q."/>
            <person name="Mori K."/>
        </authorList>
    </citation>
    <scope>NUCLEOTIDE SEQUENCE</scope>
    <source>
        <strain evidence="4">NBRC 108769</strain>
    </source>
</reference>
<dbReference type="InterPro" id="IPR044729">
    <property type="entry name" value="CBS_bac"/>
</dbReference>
<dbReference type="RefSeq" id="WP_235292039.1">
    <property type="nucleotide sequence ID" value="NZ_BSOH01000027.1"/>
</dbReference>
<evidence type="ECO:0000313" key="4">
    <source>
        <dbReference type="EMBL" id="GLR19256.1"/>
    </source>
</evidence>
<dbReference type="Proteomes" id="UP001156666">
    <property type="component" value="Unassembled WGS sequence"/>
</dbReference>
<feature type="domain" description="CBS" evidence="3">
    <location>
        <begin position="27"/>
        <end position="87"/>
    </location>
</feature>
<organism evidence="4 5">
    <name type="scientific">Portibacter lacus</name>
    <dbReference type="NCBI Taxonomy" id="1099794"/>
    <lineage>
        <taxon>Bacteria</taxon>
        <taxon>Pseudomonadati</taxon>
        <taxon>Bacteroidota</taxon>
        <taxon>Saprospiria</taxon>
        <taxon>Saprospirales</taxon>
        <taxon>Haliscomenobacteraceae</taxon>
        <taxon>Portibacter</taxon>
    </lineage>
</organism>
<dbReference type="Gene3D" id="3.10.580.10">
    <property type="entry name" value="CBS-domain"/>
    <property type="match status" value="1"/>
</dbReference>
<dbReference type="CDD" id="cd04629">
    <property type="entry name" value="CBS_pair_bac"/>
    <property type="match status" value="1"/>
</dbReference>
<gene>
    <name evidence="4" type="ORF">GCM10007940_38720</name>
</gene>
<dbReference type="SMART" id="SM00116">
    <property type="entry name" value="CBS"/>
    <property type="match status" value="2"/>
</dbReference>
<evidence type="ECO:0000256" key="1">
    <source>
        <dbReference type="ARBA" id="ARBA00023122"/>
    </source>
</evidence>
<protein>
    <recommendedName>
        <fullName evidence="3">CBS domain-containing protein</fullName>
    </recommendedName>
</protein>
<dbReference type="AlphaFoldDB" id="A0AA37WEW9"/>
<dbReference type="EMBL" id="BSOH01000027">
    <property type="protein sequence ID" value="GLR19256.1"/>
    <property type="molecule type" value="Genomic_DNA"/>
</dbReference>
<dbReference type="InterPro" id="IPR046342">
    <property type="entry name" value="CBS_dom_sf"/>
</dbReference>
<dbReference type="PROSITE" id="PS51371">
    <property type="entry name" value="CBS"/>
    <property type="match status" value="2"/>
</dbReference>
<accession>A0AA37WEW9</accession>
<dbReference type="InterPro" id="IPR051257">
    <property type="entry name" value="Diverse_CBS-Domain"/>
</dbReference>
<dbReference type="SUPFAM" id="SSF54631">
    <property type="entry name" value="CBS-domain pair"/>
    <property type="match status" value="1"/>
</dbReference>
<keyword evidence="1 2" id="KW-0129">CBS domain</keyword>
<dbReference type="PANTHER" id="PTHR43080">
    <property type="entry name" value="CBS DOMAIN-CONTAINING PROTEIN CBSX3, MITOCHONDRIAL"/>
    <property type="match status" value="1"/>
</dbReference>
<name>A0AA37WEW9_9BACT</name>
<dbReference type="PANTHER" id="PTHR43080:SF26">
    <property type="entry name" value="REGULATORY PROTEIN"/>
    <property type="match status" value="1"/>
</dbReference>
<dbReference type="Pfam" id="PF00571">
    <property type="entry name" value="CBS"/>
    <property type="match status" value="2"/>
</dbReference>
<comment type="caution">
    <text evidence="4">The sequence shown here is derived from an EMBL/GenBank/DDBJ whole genome shotgun (WGS) entry which is preliminary data.</text>
</comment>
<feature type="domain" description="CBS" evidence="3">
    <location>
        <begin position="96"/>
        <end position="153"/>
    </location>
</feature>
<reference evidence="4" key="1">
    <citation type="journal article" date="2014" name="Int. J. Syst. Evol. Microbiol.">
        <title>Complete genome sequence of Corynebacterium casei LMG S-19264T (=DSM 44701T), isolated from a smear-ripened cheese.</title>
        <authorList>
            <consortium name="US DOE Joint Genome Institute (JGI-PGF)"/>
            <person name="Walter F."/>
            <person name="Albersmeier A."/>
            <person name="Kalinowski J."/>
            <person name="Ruckert C."/>
        </authorList>
    </citation>
    <scope>NUCLEOTIDE SEQUENCE</scope>
    <source>
        <strain evidence="4">NBRC 108769</strain>
    </source>
</reference>
<sequence length="154" mass="17404">MKNFKQNVIQKDKKDLAFVAPSITKYMVRELITFNPDTRIIEAIETLLKNRITGAPVLNHSGEVVGLIDDKDCLHVLMSSAYNNHPVDRDTVSDYMSNVMKSISVDSDILDAATIFTSTPYKRLIVLDDKGKLVGQISRRDVLRAINELNHTTW</sequence>
<evidence type="ECO:0000259" key="3">
    <source>
        <dbReference type="PROSITE" id="PS51371"/>
    </source>
</evidence>
<keyword evidence="5" id="KW-1185">Reference proteome</keyword>